<comment type="similarity">
    <text evidence="1 2">Belongs to the UPF0102 family.</text>
</comment>
<dbReference type="AlphaFoldDB" id="A0A3S3PBA1"/>
<dbReference type="SUPFAM" id="SSF52980">
    <property type="entry name" value="Restriction endonuclease-like"/>
    <property type="match status" value="1"/>
</dbReference>
<dbReference type="InterPro" id="IPR011856">
    <property type="entry name" value="tRNA_endonuc-like_dom_sf"/>
</dbReference>
<keyword evidence="4" id="KW-1185">Reference proteome</keyword>
<dbReference type="EMBL" id="SAYW01000004">
    <property type="protein sequence ID" value="RWU06395.1"/>
    <property type="molecule type" value="Genomic_DNA"/>
</dbReference>
<gene>
    <name evidence="3" type="ORF">DPV69_13995</name>
</gene>
<accession>A0A3S3PBA1</accession>
<dbReference type="NCBIfam" id="NF009150">
    <property type="entry name" value="PRK12497.1-3"/>
    <property type="match status" value="1"/>
</dbReference>
<evidence type="ECO:0000313" key="3">
    <source>
        <dbReference type="EMBL" id="RWU06395.1"/>
    </source>
</evidence>
<dbReference type="Pfam" id="PF02021">
    <property type="entry name" value="UPF0102"/>
    <property type="match status" value="1"/>
</dbReference>
<dbReference type="InterPro" id="IPR003509">
    <property type="entry name" value="UPF0102_YraN-like"/>
</dbReference>
<dbReference type="PANTHER" id="PTHR34039">
    <property type="entry name" value="UPF0102 PROTEIN YRAN"/>
    <property type="match status" value="1"/>
</dbReference>
<dbReference type="PANTHER" id="PTHR34039:SF1">
    <property type="entry name" value="UPF0102 PROTEIN YRAN"/>
    <property type="match status" value="1"/>
</dbReference>
<dbReference type="Proteomes" id="UP000284120">
    <property type="component" value="Unassembled WGS sequence"/>
</dbReference>
<evidence type="ECO:0000256" key="1">
    <source>
        <dbReference type="ARBA" id="ARBA00006738"/>
    </source>
</evidence>
<reference evidence="3 4" key="1">
    <citation type="submission" date="2018-06" db="EMBL/GenBank/DDBJ databases">
        <title>Pedobacter endophyticus sp. nov., an endophytic bacterium isolated from a leaf of Triticum aestivum.</title>
        <authorList>
            <person name="Zhang L."/>
        </authorList>
    </citation>
    <scope>NUCLEOTIDE SEQUENCE [LARGE SCALE GENOMIC DNA]</scope>
    <source>
        <strain evidence="3 4">CM134L-2</strain>
    </source>
</reference>
<evidence type="ECO:0000313" key="4">
    <source>
        <dbReference type="Proteomes" id="UP000284120"/>
    </source>
</evidence>
<comment type="caution">
    <text evidence="3">The sequence shown here is derived from an EMBL/GenBank/DDBJ whole genome shotgun (WGS) entry which is preliminary data.</text>
</comment>
<name>A0A3S3PBA1_9SPHI</name>
<dbReference type="CDD" id="cd20736">
    <property type="entry name" value="PoNe_Nuclease"/>
    <property type="match status" value="1"/>
</dbReference>
<organism evidence="3 4">
    <name type="scientific">Pedobacter chitinilyticus</name>
    <dbReference type="NCBI Taxonomy" id="2233776"/>
    <lineage>
        <taxon>Bacteria</taxon>
        <taxon>Pseudomonadati</taxon>
        <taxon>Bacteroidota</taxon>
        <taxon>Sphingobacteriia</taxon>
        <taxon>Sphingobacteriales</taxon>
        <taxon>Sphingobacteriaceae</taxon>
        <taxon>Pedobacter</taxon>
    </lineage>
</organism>
<evidence type="ECO:0000256" key="2">
    <source>
        <dbReference type="HAMAP-Rule" id="MF_00048"/>
    </source>
</evidence>
<dbReference type="OrthoDB" id="9802516at2"/>
<protein>
    <recommendedName>
        <fullName evidence="2">UPF0102 protein DPV69_13995</fullName>
    </recommendedName>
</protein>
<dbReference type="RefSeq" id="WP_113648005.1">
    <property type="nucleotide sequence ID" value="NZ_QMHN01000004.1"/>
</dbReference>
<dbReference type="HAMAP" id="MF_00048">
    <property type="entry name" value="UPF0102"/>
    <property type="match status" value="1"/>
</dbReference>
<sequence>MAIHNDRGKAGEKAAIQFLQEKGYEILDENWTFGKAEVDIVALHSNTIIFIEVKTRSSVAFGMPEDFVSLAKQRQLELASQAYIEIMDHQGEIRFDVIAVLLTKNNTFNINHIEDAFWPYT</sequence>
<proteinExistence type="inferred from homology"/>
<dbReference type="Gene3D" id="3.40.1350.10">
    <property type="match status" value="1"/>
</dbReference>
<dbReference type="InterPro" id="IPR011335">
    <property type="entry name" value="Restrct_endonuc-II-like"/>
</dbReference>
<dbReference type="GO" id="GO:0003676">
    <property type="term" value="F:nucleic acid binding"/>
    <property type="evidence" value="ECO:0007669"/>
    <property type="project" value="InterPro"/>
</dbReference>